<organism evidence="2 3">
    <name type="scientific">Plectus sambesii</name>
    <dbReference type="NCBI Taxonomy" id="2011161"/>
    <lineage>
        <taxon>Eukaryota</taxon>
        <taxon>Metazoa</taxon>
        <taxon>Ecdysozoa</taxon>
        <taxon>Nematoda</taxon>
        <taxon>Chromadorea</taxon>
        <taxon>Plectida</taxon>
        <taxon>Plectina</taxon>
        <taxon>Plectoidea</taxon>
        <taxon>Plectidae</taxon>
        <taxon>Plectus</taxon>
    </lineage>
</organism>
<evidence type="ECO:0000313" key="3">
    <source>
        <dbReference type="WBParaSite" id="PSAMB.scaffold8166size6541.g31048.t1"/>
    </source>
</evidence>
<feature type="region of interest" description="Disordered" evidence="1">
    <location>
        <begin position="1"/>
        <end position="75"/>
    </location>
</feature>
<dbReference type="AlphaFoldDB" id="A0A914XGB5"/>
<dbReference type="WBParaSite" id="PSAMB.scaffold8166size6541.g31048.t1">
    <property type="protein sequence ID" value="PSAMB.scaffold8166size6541.g31048.t1"/>
    <property type="gene ID" value="PSAMB.scaffold8166size6541.g31048"/>
</dbReference>
<evidence type="ECO:0000256" key="1">
    <source>
        <dbReference type="SAM" id="MobiDB-lite"/>
    </source>
</evidence>
<reference evidence="3" key="1">
    <citation type="submission" date="2022-11" db="UniProtKB">
        <authorList>
            <consortium name="WormBaseParasite"/>
        </authorList>
    </citation>
    <scope>IDENTIFICATION</scope>
</reference>
<sequence length="135" mass="14582">MAGGAGIRNEEEYHLIIETENDDNAAADDGGGGENALADQEAVATNGQPGHEQASHHLGIPRDSRQRALSASAEDSPLRLLGVEVEEPRRRSFDDRGLRPGTGRKLPRALTDTNSYYVSLCFVIARARSGRPEQC</sequence>
<dbReference type="Proteomes" id="UP000887566">
    <property type="component" value="Unplaced"/>
</dbReference>
<name>A0A914XGB5_9BILA</name>
<proteinExistence type="predicted"/>
<accession>A0A914XGB5</accession>
<protein>
    <submittedName>
        <fullName evidence="3">Uncharacterized protein</fullName>
    </submittedName>
</protein>
<feature type="compositionally biased region" description="Basic and acidic residues" evidence="1">
    <location>
        <begin position="8"/>
        <end position="17"/>
    </location>
</feature>
<keyword evidence="2" id="KW-1185">Reference proteome</keyword>
<evidence type="ECO:0000313" key="2">
    <source>
        <dbReference type="Proteomes" id="UP000887566"/>
    </source>
</evidence>